<name>A0A7K8GT74_ORTSP</name>
<organism evidence="4 5">
    <name type="scientific">Orthonyx spaldingii</name>
    <name type="common">Chowchilla</name>
    <dbReference type="NCBI Taxonomy" id="38397"/>
    <lineage>
        <taxon>Eukaryota</taxon>
        <taxon>Metazoa</taxon>
        <taxon>Chordata</taxon>
        <taxon>Craniata</taxon>
        <taxon>Vertebrata</taxon>
        <taxon>Euteleostomi</taxon>
        <taxon>Archelosauria</taxon>
        <taxon>Archosauria</taxon>
        <taxon>Dinosauria</taxon>
        <taxon>Saurischia</taxon>
        <taxon>Theropoda</taxon>
        <taxon>Coelurosauria</taxon>
        <taxon>Aves</taxon>
        <taxon>Neognathae</taxon>
        <taxon>Neoaves</taxon>
        <taxon>Telluraves</taxon>
        <taxon>Australaves</taxon>
        <taxon>Passeriformes</taxon>
        <taxon>Corvoidea</taxon>
        <taxon>Orthonychidae</taxon>
        <taxon>Orthonyx</taxon>
    </lineage>
</organism>
<dbReference type="FunFam" id="2.60.40.10:FF:000842">
    <property type="entry name" value="Interferon receptor 1 isoform 4"/>
    <property type="match status" value="2"/>
</dbReference>
<keyword evidence="5" id="KW-1185">Reference proteome</keyword>
<keyword evidence="2" id="KW-0812">Transmembrane</keyword>
<feature type="non-terminal residue" evidence="4">
    <location>
        <position position="1"/>
    </location>
</feature>
<dbReference type="InterPro" id="IPR013783">
    <property type="entry name" value="Ig-like_fold"/>
</dbReference>
<protein>
    <submittedName>
        <fullName evidence="4">INAR1 protein</fullName>
    </submittedName>
</protein>
<reference evidence="4 5" key="1">
    <citation type="submission" date="2019-09" db="EMBL/GenBank/DDBJ databases">
        <title>Bird 10,000 Genomes (B10K) Project - Family phase.</title>
        <authorList>
            <person name="Zhang G."/>
        </authorList>
    </citation>
    <scope>NUCLEOTIDE SEQUENCE [LARGE SCALE GENOMIC DNA]</scope>
    <source>
        <strain evidence="4">B10K-DU-029-32</strain>
        <tissue evidence="4">Liver or heart</tissue>
    </source>
</reference>
<feature type="non-terminal residue" evidence="4">
    <location>
        <position position="539"/>
    </location>
</feature>
<dbReference type="Pfam" id="PF09294">
    <property type="entry name" value="Interfer-bind"/>
    <property type="match status" value="2"/>
</dbReference>
<dbReference type="GO" id="GO:0004905">
    <property type="term" value="F:type I interferon receptor activity"/>
    <property type="evidence" value="ECO:0007669"/>
    <property type="project" value="TreeGrafter"/>
</dbReference>
<dbReference type="SMART" id="SM00060">
    <property type="entry name" value="FN3"/>
    <property type="match status" value="2"/>
</dbReference>
<dbReference type="GO" id="GO:0005886">
    <property type="term" value="C:plasma membrane"/>
    <property type="evidence" value="ECO:0007669"/>
    <property type="project" value="TreeGrafter"/>
</dbReference>
<sequence>GQTNLQSPENVQVSVVNTNFTLSWSYSGTDPNVTFSAEFQWPELEAGGWRELPGCQAVAGTECDFSSAISEYYDAHYIRVRARARELLSPWSGVLEMVPDHLAQIGPPGLELQSTNGVIKVKVSPPEANQRKKMWINDLSFKYNLVFWENSSHPQLQSKNIFPMDTIEDLAPNTTYCFKVQANLPIEKKQGLFSPISCVKTTQKVKDLLCAANLSVLAVNMKFQLLWENQGKQQVNYNVQYLFGYLKELNDDYSDRWLSVPGCENTTSTRCNFSSIITTTGFYYLRVQAREGHNKSCLSGEVKVEPLKTNGIGPPGVRLDISDTLLHILISPPGGAEDEVMRDHYDLSYRILYWRNSSDKEEEVQQKEVKQTMATVPDLAPSSLYCVRVQAFSEPYNKSSAYSQQQCIHTPAGTHLPLIIFGIFMGALLVVLLVATPLVFVFYQAYSKIKYVFFPSCQPPLNIEGFGAQPFSSPYLSAAEEQVEHCCVIESMITEEGTQIDFTDYKHSKQSSRDSGNYSNDDNTSGSKGSKVTLEKEML</sequence>
<accession>A0A7K8GT74</accession>
<dbReference type="SUPFAM" id="SSF49265">
    <property type="entry name" value="Fibronectin type III"/>
    <property type="match status" value="4"/>
</dbReference>
<evidence type="ECO:0000256" key="2">
    <source>
        <dbReference type="SAM" id="Phobius"/>
    </source>
</evidence>
<evidence type="ECO:0000259" key="3">
    <source>
        <dbReference type="PROSITE" id="PS50853"/>
    </source>
</evidence>
<evidence type="ECO:0000313" key="4">
    <source>
        <dbReference type="EMBL" id="NXC07652.1"/>
    </source>
</evidence>
<feature type="transmembrane region" description="Helical" evidence="2">
    <location>
        <begin position="416"/>
        <end position="443"/>
    </location>
</feature>
<dbReference type="InterPro" id="IPR050650">
    <property type="entry name" value="Type-II_Cytokine-TF_Rcpt"/>
</dbReference>
<dbReference type="EMBL" id="VZTJ01004699">
    <property type="protein sequence ID" value="NXC07652.1"/>
    <property type="molecule type" value="Genomic_DNA"/>
</dbReference>
<evidence type="ECO:0000313" key="5">
    <source>
        <dbReference type="Proteomes" id="UP000526602"/>
    </source>
</evidence>
<feature type="compositionally biased region" description="Polar residues" evidence="1">
    <location>
        <begin position="513"/>
        <end position="530"/>
    </location>
</feature>
<dbReference type="Gene3D" id="2.60.40.10">
    <property type="entry name" value="Immunoglobulins"/>
    <property type="match status" value="4"/>
</dbReference>
<dbReference type="InterPro" id="IPR015373">
    <property type="entry name" value="Interferon/interleukin_rcp_dom"/>
</dbReference>
<keyword evidence="2" id="KW-1133">Transmembrane helix</keyword>
<dbReference type="Proteomes" id="UP000526602">
    <property type="component" value="Unassembled WGS sequence"/>
</dbReference>
<dbReference type="CDD" id="cd00063">
    <property type="entry name" value="FN3"/>
    <property type="match status" value="1"/>
</dbReference>
<dbReference type="Pfam" id="PF01108">
    <property type="entry name" value="Tissue_fac"/>
    <property type="match status" value="1"/>
</dbReference>
<dbReference type="InterPro" id="IPR036116">
    <property type="entry name" value="FN3_sf"/>
</dbReference>
<dbReference type="InterPro" id="IPR003961">
    <property type="entry name" value="FN3_dom"/>
</dbReference>
<dbReference type="PROSITE" id="PS50853">
    <property type="entry name" value="FN3"/>
    <property type="match status" value="1"/>
</dbReference>
<evidence type="ECO:0000256" key="1">
    <source>
        <dbReference type="SAM" id="MobiDB-lite"/>
    </source>
</evidence>
<dbReference type="PANTHER" id="PTHR20859">
    <property type="entry name" value="INTERFERON/INTERLEUKIN RECEPTOR"/>
    <property type="match status" value="1"/>
</dbReference>
<proteinExistence type="predicted"/>
<feature type="region of interest" description="Disordered" evidence="1">
    <location>
        <begin position="506"/>
        <end position="539"/>
    </location>
</feature>
<keyword evidence="2" id="KW-0472">Membrane</keyword>
<comment type="caution">
    <text evidence="4">The sequence shown here is derived from an EMBL/GenBank/DDBJ whole genome shotgun (WGS) entry which is preliminary data.</text>
</comment>
<gene>
    <name evidence="4" type="primary">Ifnar1</name>
    <name evidence="4" type="ORF">ORTSPA_R03837</name>
</gene>
<feature type="domain" description="Fibronectin type-III" evidence="3">
    <location>
        <begin position="311"/>
        <end position="413"/>
    </location>
</feature>
<dbReference type="AlphaFoldDB" id="A0A7K8GT74"/>
<dbReference type="PANTHER" id="PTHR20859:SF54">
    <property type="entry name" value="INTERFERON ALPHA_BETA RECEPTOR 1"/>
    <property type="match status" value="1"/>
</dbReference>